<dbReference type="EMBL" id="CP126665">
    <property type="protein sequence ID" value="WKA11681.1"/>
    <property type="molecule type" value="Genomic_DNA"/>
</dbReference>
<gene>
    <name evidence="3" type="ORF">VitviT2T_029157</name>
</gene>
<sequence>MSIYQDETSHDTTLLKLAKLDFNLVQSLHKEELSNIARWWKELDFATKLPFARDRLVEGYFWILGVYFEPQYVRARRILTKTISMTSIIDDIYDAYGTFEELELFTEAIERWDINSIDHLPEYMKHCYVALLDVYKEIEEEMEKKGNQYRVQYAIEAMKNLVRAYFHEAKWFHEGRIPTMEEYMRIALVTSGYYMLTTILSLFEQKRGHVASGIECYMKQYGASEEEGCALGSPALLASRLTFCSIIQPEYGVETSGLQRFFNYAILRSPQQYKGFYAFRNHQQCLDFWDIIQNKAKLCDISL</sequence>
<reference evidence="3 4" key="1">
    <citation type="journal article" date="2023" name="Hortic Res">
        <title>The complete reference genome for grapevine (Vitis vinifera L.) genetics and breeding.</title>
        <authorList>
            <person name="Shi X."/>
            <person name="Cao S."/>
            <person name="Wang X."/>
            <person name="Huang S."/>
            <person name="Wang Y."/>
            <person name="Liu Z."/>
            <person name="Liu W."/>
            <person name="Leng X."/>
            <person name="Peng Y."/>
            <person name="Wang N."/>
            <person name="Wang Y."/>
            <person name="Ma Z."/>
            <person name="Xu X."/>
            <person name="Zhang F."/>
            <person name="Xue H."/>
            <person name="Zhong H."/>
            <person name="Wang Y."/>
            <person name="Zhang K."/>
            <person name="Velt A."/>
            <person name="Avia K."/>
            <person name="Holtgrawe D."/>
            <person name="Grimplet J."/>
            <person name="Matus J.T."/>
            <person name="Ware D."/>
            <person name="Wu X."/>
            <person name="Wang H."/>
            <person name="Liu C."/>
            <person name="Fang Y."/>
            <person name="Rustenholz C."/>
            <person name="Cheng Z."/>
            <person name="Xiao H."/>
            <person name="Zhou Y."/>
        </authorList>
    </citation>
    <scope>NUCLEOTIDE SEQUENCE [LARGE SCALE GENOMIC DNA]</scope>
    <source>
        <strain evidence="4">cv. Pinot noir / PN40024</strain>
        <tissue evidence="3">Leaf</tissue>
    </source>
</reference>
<evidence type="ECO:0000313" key="4">
    <source>
        <dbReference type="Proteomes" id="UP001227230"/>
    </source>
</evidence>
<name>A0ABY9DXN5_VITVI</name>
<dbReference type="Proteomes" id="UP001227230">
    <property type="component" value="Chromosome 18"/>
</dbReference>
<dbReference type="PANTHER" id="PTHR31225:SF241">
    <property type="entry name" value="TERPENE SYNTHASE FAMILY, METAL-BINDING DOMAIN PROTEIN"/>
    <property type="match status" value="1"/>
</dbReference>
<evidence type="ECO:0000259" key="2">
    <source>
        <dbReference type="Pfam" id="PF03936"/>
    </source>
</evidence>
<dbReference type="InterPro" id="IPR008949">
    <property type="entry name" value="Isoprenoid_synthase_dom_sf"/>
</dbReference>
<dbReference type="PANTHER" id="PTHR31225">
    <property type="entry name" value="OS04G0344100 PROTEIN-RELATED"/>
    <property type="match status" value="1"/>
</dbReference>
<accession>A0ABY9DXN5</accession>
<dbReference type="SFLD" id="SFLDS00005">
    <property type="entry name" value="Isoprenoid_Synthase_Type_I"/>
    <property type="match status" value="1"/>
</dbReference>
<dbReference type="SFLD" id="SFLDG01019">
    <property type="entry name" value="Terpene_Cyclase_Like_1_C_Termi"/>
    <property type="match status" value="1"/>
</dbReference>
<proteinExistence type="predicted"/>
<keyword evidence="4" id="KW-1185">Reference proteome</keyword>
<feature type="domain" description="Terpene synthase metal-binding" evidence="2">
    <location>
        <begin position="41"/>
        <end position="200"/>
    </location>
</feature>
<dbReference type="InterPro" id="IPR050148">
    <property type="entry name" value="Terpene_synthase-like"/>
</dbReference>
<dbReference type="InterPro" id="IPR034741">
    <property type="entry name" value="Terpene_cyclase-like_1_C"/>
</dbReference>
<dbReference type="Gene3D" id="1.10.600.10">
    <property type="entry name" value="Farnesyl Diphosphate Synthase"/>
    <property type="match status" value="2"/>
</dbReference>
<organism evidence="3 4">
    <name type="scientific">Vitis vinifera</name>
    <name type="common">Grape</name>
    <dbReference type="NCBI Taxonomy" id="29760"/>
    <lineage>
        <taxon>Eukaryota</taxon>
        <taxon>Viridiplantae</taxon>
        <taxon>Streptophyta</taxon>
        <taxon>Embryophyta</taxon>
        <taxon>Tracheophyta</taxon>
        <taxon>Spermatophyta</taxon>
        <taxon>Magnoliopsida</taxon>
        <taxon>eudicotyledons</taxon>
        <taxon>Gunneridae</taxon>
        <taxon>Pentapetalae</taxon>
        <taxon>rosids</taxon>
        <taxon>Vitales</taxon>
        <taxon>Vitaceae</taxon>
        <taxon>Viteae</taxon>
        <taxon>Vitis</taxon>
    </lineage>
</organism>
<dbReference type="SUPFAM" id="SSF48576">
    <property type="entry name" value="Terpenoid synthases"/>
    <property type="match status" value="1"/>
</dbReference>
<keyword evidence="1" id="KW-0479">Metal-binding</keyword>
<dbReference type="InterPro" id="IPR005630">
    <property type="entry name" value="Terpene_synthase_metal-bd"/>
</dbReference>
<evidence type="ECO:0000256" key="1">
    <source>
        <dbReference type="ARBA" id="ARBA00022723"/>
    </source>
</evidence>
<protein>
    <recommendedName>
        <fullName evidence="2">Terpene synthase metal-binding domain-containing protein</fullName>
    </recommendedName>
</protein>
<dbReference type="Pfam" id="PF03936">
    <property type="entry name" value="Terpene_synth_C"/>
    <property type="match status" value="1"/>
</dbReference>
<evidence type="ECO:0000313" key="3">
    <source>
        <dbReference type="EMBL" id="WKA11681.1"/>
    </source>
</evidence>